<dbReference type="OrthoDB" id="290051at2"/>
<dbReference type="InterPro" id="IPR002656">
    <property type="entry name" value="Acyl_transf_3_dom"/>
</dbReference>
<dbReference type="RefSeq" id="WP_034244672.1">
    <property type="nucleotide sequence ID" value="NZ_AQRA01000008.1"/>
</dbReference>
<dbReference type="AlphaFoldDB" id="A0A023BQF3"/>
<comment type="caution">
    <text evidence="3">The sequence shown here is derived from an EMBL/GenBank/DDBJ whole genome shotgun (WGS) entry which is preliminary data.</text>
</comment>
<proteinExistence type="predicted"/>
<feature type="transmembrane region" description="Helical" evidence="1">
    <location>
        <begin position="271"/>
        <end position="291"/>
    </location>
</feature>
<feature type="transmembrane region" description="Helical" evidence="1">
    <location>
        <begin position="7"/>
        <end position="23"/>
    </location>
</feature>
<sequence>MRIEELDYLRGLMAVVIMIYHYFSWSFGAYDSSSILGIMGIYGVSIFYVLSGLTLFVVYKKKLMINTLISFFIKRFFRIYPLLWLCVFLEVFLLENDYSLQKMILNITGVFGFIAPDQYISTGAWSIGNELVFYSFFPVIVLFSSKYKRAVEFFFIVSLVLAIYFAFFQLNSNDTLGNQWKTYINPFNQLFLFVGGIYLAKLIGNNEKNNKLAIVLLVIAITLLLFYPLSGDQINIVTNWNRLFLSGCSFIIVAAFLIMRLQIARKIDLILGKLGHISYSIYLLHPIIYSYMTSFIDNSQNPIFFIILCFVLTFVLSLITYEVIESNFMSIGKYLSIKTQKFSR</sequence>
<evidence type="ECO:0000256" key="1">
    <source>
        <dbReference type="SAM" id="Phobius"/>
    </source>
</evidence>
<feature type="transmembrane region" description="Helical" evidence="1">
    <location>
        <begin position="182"/>
        <end position="200"/>
    </location>
</feature>
<keyword evidence="1" id="KW-0472">Membrane</keyword>
<feature type="transmembrane region" description="Helical" evidence="1">
    <location>
        <begin position="119"/>
        <end position="143"/>
    </location>
</feature>
<feature type="domain" description="Acyltransferase 3" evidence="2">
    <location>
        <begin position="4"/>
        <end position="321"/>
    </location>
</feature>
<dbReference type="GO" id="GO:0016747">
    <property type="term" value="F:acyltransferase activity, transferring groups other than amino-acyl groups"/>
    <property type="evidence" value="ECO:0007669"/>
    <property type="project" value="InterPro"/>
</dbReference>
<dbReference type="PANTHER" id="PTHR23028">
    <property type="entry name" value="ACETYLTRANSFERASE"/>
    <property type="match status" value="1"/>
</dbReference>
<evidence type="ECO:0000259" key="2">
    <source>
        <dbReference type="Pfam" id="PF01757"/>
    </source>
</evidence>
<dbReference type="EMBL" id="AQRA01000008">
    <property type="protein sequence ID" value="EZH72292.1"/>
    <property type="molecule type" value="Genomic_DNA"/>
</dbReference>
<feature type="transmembrane region" description="Helical" evidence="1">
    <location>
        <begin position="79"/>
        <end position="99"/>
    </location>
</feature>
<feature type="transmembrane region" description="Helical" evidence="1">
    <location>
        <begin position="212"/>
        <end position="230"/>
    </location>
</feature>
<name>A0A023BQF3_9FLAO</name>
<gene>
    <name evidence="3" type="ORF">ATO12_22840</name>
</gene>
<reference evidence="3 4" key="1">
    <citation type="submission" date="2014-04" db="EMBL/GenBank/DDBJ databases">
        <title>Aquimarina sp. 22II-S11-z7 Genome Sequencing.</title>
        <authorList>
            <person name="Lai Q."/>
        </authorList>
    </citation>
    <scope>NUCLEOTIDE SEQUENCE [LARGE SCALE GENOMIC DNA]</scope>
    <source>
        <strain evidence="3 4">22II-S11-z7</strain>
    </source>
</reference>
<keyword evidence="1" id="KW-1133">Transmembrane helix</keyword>
<feature type="transmembrane region" description="Helical" evidence="1">
    <location>
        <begin position="303"/>
        <end position="324"/>
    </location>
</feature>
<dbReference type="eggNOG" id="COG1835">
    <property type="taxonomic scope" value="Bacteria"/>
</dbReference>
<evidence type="ECO:0000313" key="3">
    <source>
        <dbReference type="EMBL" id="EZH72292.1"/>
    </source>
</evidence>
<feature type="transmembrane region" description="Helical" evidence="1">
    <location>
        <begin position="150"/>
        <end position="170"/>
    </location>
</feature>
<feature type="transmembrane region" description="Helical" evidence="1">
    <location>
        <begin position="242"/>
        <end position="259"/>
    </location>
</feature>
<keyword evidence="1" id="KW-0812">Transmembrane</keyword>
<protein>
    <recommendedName>
        <fullName evidence="2">Acyltransferase 3 domain-containing protein</fullName>
    </recommendedName>
</protein>
<dbReference type="STRING" id="1317122.ATO12_22840"/>
<dbReference type="Proteomes" id="UP000023541">
    <property type="component" value="Unassembled WGS sequence"/>
</dbReference>
<organism evidence="3 4">
    <name type="scientific">Aquimarina atlantica</name>
    <dbReference type="NCBI Taxonomy" id="1317122"/>
    <lineage>
        <taxon>Bacteria</taxon>
        <taxon>Pseudomonadati</taxon>
        <taxon>Bacteroidota</taxon>
        <taxon>Flavobacteriia</taxon>
        <taxon>Flavobacteriales</taxon>
        <taxon>Flavobacteriaceae</taxon>
        <taxon>Aquimarina</taxon>
    </lineage>
</organism>
<accession>A0A023BQF3</accession>
<evidence type="ECO:0000313" key="4">
    <source>
        <dbReference type="Proteomes" id="UP000023541"/>
    </source>
</evidence>
<dbReference type="InterPro" id="IPR050879">
    <property type="entry name" value="Acyltransferase_3"/>
</dbReference>
<keyword evidence="4" id="KW-1185">Reference proteome</keyword>
<feature type="transmembrane region" description="Helical" evidence="1">
    <location>
        <begin position="35"/>
        <end position="59"/>
    </location>
</feature>
<dbReference type="Pfam" id="PF01757">
    <property type="entry name" value="Acyl_transf_3"/>
    <property type="match status" value="1"/>
</dbReference>